<dbReference type="InterPro" id="IPR036393">
    <property type="entry name" value="AceGlu_kinase-like_sf"/>
</dbReference>
<evidence type="ECO:0000256" key="2">
    <source>
        <dbReference type="SAM" id="MobiDB-lite"/>
    </source>
</evidence>
<dbReference type="RefSeq" id="WP_209590319.1">
    <property type="nucleotide sequence ID" value="NZ_JAGGMV010000001.1"/>
</dbReference>
<name>A0A8J7S3M5_METVO</name>
<dbReference type="AlphaFoldDB" id="A0A8J7S3M5"/>
<proteinExistence type="predicted"/>
<reference evidence="4" key="1">
    <citation type="submission" date="2021-03" db="EMBL/GenBank/DDBJ databases">
        <title>Genomic Encyclopedia of Type Strains, Phase IV (KMG-V): Genome sequencing to study the core and pangenomes of soil and plant-associated prokaryotes.</title>
        <authorList>
            <person name="Whitman W."/>
        </authorList>
    </citation>
    <scope>NUCLEOTIDE SEQUENCE</scope>
    <source>
        <strain evidence="4">C4</strain>
    </source>
</reference>
<dbReference type="CDD" id="cd04240">
    <property type="entry name" value="AAK_UC"/>
    <property type="match status" value="1"/>
</dbReference>
<evidence type="ECO:0000259" key="3">
    <source>
        <dbReference type="Pfam" id="PF00696"/>
    </source>
</evidence>
<feature type="region of interest" description="Disordered" evidence="2">
    <location>
        <begin position="1"/>
        <end position="21"/>
    </location>
</feature>
<evidence type="ECO:0000313" key="5">
    <source>
        <dbReference type="Proteomes" id="UP000740329"/>
    </source>
</evidence>
<gene>
    <name evidence="4" type="ORF">J3E07_000308</name>
</gene>
<organism evidence="4 5">
    <name type="scientific">Methanococcus voltae</name>
    <dbReference type="NCBI Taxonomy" id="2188"/>
    <lineage>
        <taxon>Archaea</taxon>
        <taxon>Methanobacteriati</taxon>
        <taxon>Methanobacteriota</taxon>
        <taxon>Methanomada group</taxon>
        <taxon>Methanococci</taxon>
        <taxon>Methanococcales</taxon>
        <taxon>Methanococcaceae</taxon>
        <taxon>Methanococcus</taxon>
    </lineage>
</organism>
<comment type="caution">
    <text evidence="4">The sequence shown here is derived from an EMBL/GenBank/DDBJ whole genome shotgun (WGS) entry which is preliminary data.</text>
</comment>
<evidence type="ECO:0000313" key="4">
    <source>
        <dbReference type="EMBL" id="MBP2200910.1"/>
    </source>
</evidence>
<sequence length="249" mass="28235">MNIDEKNLNYNGSTESKESKESKEYKNEYKIVILKIGGSLTLNCENLLKELKIQIKELNDINNLIKTKLLIIPGGGNFANNVRDIYEKTNLSDDGAHKLATLCTDLTGIYMKDISNVKTANNIYDVKDMFRYEDLLIFLPSNLILSTDKLPRSWDVTSDSFAGYIADLIDCKKLIIATDVDGIYNKYPEGKLLNTINAKSIKGFTSIDKYLPEFICSNNIECYVVNGNFPKRIISILENKIDTYTKILK</sequence>
<dbReference type="Pfam" id="PF00696">
    <property type="entry name" value="AA_kinase"/>
    <property type="match status" value="1"/>
</dbReference>
<keyword evidence="1" id="KW-0175">Coiled coil</keyword>
<dbReference type="EMBL" id="JAGGMV010000001">
    <property type="protein sequence ID" value="MBP2200910.1"/>
    <property type="molecule type" value="Genomic_DNA"/>
</dbReference>
<protein>
    <submittedName>
        <fullName evidence="4">Aspartokinase-like uncharacterized kinase</fullName>
    </submittedName>
</protein>
<evidence type="ECO:0000256" key="1">
    <source>
        <dbReference type="SAM" id="Coils"/>
    </source>
</evidence>
<dbReference type="Gene3D" id="3.40.1160.10">
    <property type="entry name" value="Acetylglutamate kinase-like"/>
    <property type="match status" value="1"/>
</dbReference>
<dbReference type="SUPFAM" id="SSF53633">
    <property type="entry name" value="Carbamate kinase-like"/>
    <property type="match status" value="1"/>
</dbReference>
<feature type="coiled-coil region" evidence="1">
    <location>
        <begin position="41"/>
        <end position="68"/>
    </location>
</feature>
<accession>A0A8J7S3M5</accession>
<dbReference type="PIRSF" id="PIRSF004857">
    <property type="entry name" value="Kin_aa_kin"/>
    <property type="match status" value="1"/>
</dbReference>
<dbReference type="InterPro" id="IPR001048">
    <property type="entry name" value="Asp/Glu/Uridylate_kinase"/>
</dbReference>
<dbReference type="InterPro" id="IPR011375">
    <property type="entry name" value="MfnE"/>
</dbReference>
<dbReference type="Proteomes" id="UP000740329">
    <property type="component" value="Unassembled WGS sequence"/>
</dbReference>
<feature type="domain" description="Aspartate/glutamate/uridylate kinase" evidence="3">
    <location>
        <begin position="117"/>
        <end position="203"/>
    </location>
</feature>